<evidence type="ECO:0000256" key="2">
    <source>
        <dbReference type="ARBA" id="ARBA00022692"/>
    </source>
</evidence>
<proteinExistence type="predicted"/>
<evidence type="ECO:0000256" key="4">
    <source>
        <dbReference type="ARBA" id="ARBA00022989"/>
    </source>
</evidence>
<feature type="non-terminal residue" evidence="7">
    <location>
        <position position="1"/>
    </location>
</feature>
<keyword evidence="2" id="KW-0812">Transmembrane</keyword>
<evidence type="ECO:0000313" key="7">
    <source>
        <dbReference type="EMBL" id="CAH0547392.1"/>
    </source>
</evidence>
<dbReference type="Gene3D" id="2.60.40.150">
    <property type="entry name" value="C2 domain"/>
    <property type="match status" value="1"/>
</dbReference>
<organism evidence="7 8">
    <name type="scientific">Brassicogethes aeneus</name>
    <name type="common">Rape pollen beetle</name>
    <name type="synonym">Meligethes aeneus</name>
    <dbReference type="NCBI Taxonomy" id="1431903"/>
    <lineage>
        <taxon>Eukaryota</taxon>
        <taxon>Metazoa</taxon>
        <taxon>Ecdysozoa</taxon>
        <taxon>Arthropoda</taxon>
        <taxon>Hexapoda</taxon>
        <taxon>Insecta</taxon>
        <taxon>Pterygota</taxon>
        <taxon>Neoptera</taxon>
        <taxon>Endopterygota</taxon>
        <taxon>Coleoptera</taxon>
        <taxon>Polyphaga</taxon>
        <taxon>Cucujiformia</taxon>
        <taxon>Nitidulidae</taxon>
        <taxon>Meligethinae</taxon>
        <taxon>Brassicogethes</taxon>
    </lineage>
</organism>
<evidence type="ECO:0000256" key="5">
    <source>
        <dbReference type="ARBA" id="ARBA00023136"/>
    </source>
</evidence>
<dbReference type="Proteomes" id="UP001154078">
    <property type="component" value="Chromosome 1"/>
</dbReference>
<evidence type="ECO:0000313" key="8">
    <source>
        <dbReference type="Proteomes" id="UP001154078"/>
    </source>
</evidence>
<keyword evidence="3" id="KW-0677">Repeat</keyword>
<dbReference type="Pfam" id="PF00168">
    <property type="entry name" value="C2"/>
    <property type="match status" value="2"/>
</dbReference>
<dbReference type="SUPFAM" id="SSF49562">
    <property type="entry name" value="C2 domain (Calcium/lipid-binding domain, CaLB)"/>
    <property type="match status" value="2"/>
</dbReference>
<dbReference type="GO" id="GO:0007009">
    <property type="term" value="P:plasma membrane organization"/>
    <property type="evidence" value="ECO:0007669"/>
    <property type="project" value="TreeGrafter"/>
</dbReference>
<dbReference type="InterPro" id="IPR037724">
    <property type="entry name" value="C2E_Ferlin"/>
</dbReference>
<feature type="domain" description="C2" evidence="6">
    <location>
        <begin position="468"/>
        <end position="585"/>
    </location>
</feature>
<evidence type="ECO:0000259" key="6">
    <source>
        <dbReference type="PROSITE" id="PS50004"/>
    </source>
</evidence>
<keyword evidence="5" id="KW-0472">Membrane</keyword>
<accession>A0A9P0ASS5</accession>
<dbReference type="EMBL" id="OV121132">
    <property type="protein sequence ID" value="CAH0547392.1"/>
    <property type="molecule type" value="Genomic_DNA"/>
</dbReference>
<reference evidence="7" key="1">
    <citation type="submission" date="2021-12" db="EMBL/GenBank/DDBJ databases">
        <authorList>
            <person name="King R."/>
        </authorList>
    </citation>
    <scope>NUCLEOTIDE SEQUENCE</scope>
</reference>
<gene>
    <name evidence="7" type="ORF">MELIAE_LOCUS1391</name>
</gene>
<dbReference type="PROSITE" id="PS50004">
    <property type="entry name" value="C2"/>
    <property type="match status" value="1"/>
</dbReference>
<dbReference type="InterPro" id="IPR037721">
    <property type="entry name" value="Ferlin"/>
</dbReference>
<dbReference type="OrthoDB" id="10059618at2759"/>
<dbReference type="AlphaFoldDB" id="A0A9P0ASS5"/>
<dbReference type="GO" id="GO:0016020">
    <property type="term" value="C:membrane"/>
    <property type="evidence" value="ECO:0007669"/>
    <property type="project" value="UniProtKB-SubCell"/>
</dbReference>
<dbReference type="InterPro" id="IPR000008">
    <property type="entry name" value="C2_dom"/>
</dbReference>
<name>A0A9P0ASS5_BRAAE</name>
<evidence type="ECO:0000256" key="3">
    <source>
        <dbReference type="ARBA" id="ARBA00022737"/>
    </source>
</evidence>
<dbReference type="PANTHER" id="PTHR12546">
    <property type="entry name" value="FER-1-LIKE"/>
    <property type="match status" value="1"/>
</dbReference>
<dbReference type="CDD" id="cd04037">
    <property type="entry name" value="C2E_Ferlin"/>
    <property type="match status" value="1"/>
</dbReference>
<sequence>HLFYHRWAVLRSTKHESVRVFRGYLKVDISISFRGQIPKLPINVQNNDIDGNLLVQEEGILERQTALFIFDIYKCINLTYKPSNKINVPKKKCKGVECGPNSFIRVYFAAQSVKTRHFFNNKNPAINQRLILRDTYPTVAQRIKLEVHYSDDRTHLPHASYNVNLKYISNASEDGFLPLFGPTFVHLYTKKNMQGYAGSVLMEMKTEIKDIMLVDAAMKQREIPRELYEKSYVKEIENLLQEKDYVGVENIVDESLQYLATAAVKYLDIIQRYNLEEGTKLEQDVIIQILSERTLKSESISEEVKNPREERINPIGFLKDRVGSFIGAIREIRKQSKSSEKTPTKPKRLSVLLTREETDYVDTDDFDWWTKFYASEKEKPKDITQYIVPVMERIKLKIYPNELEKQPEFKGFTDTLFPFEIFKGRRTGDHALDDTKITGVFKGNIKVYRWPPEEGNADCVTASGVNVNDGGIFQDLPRNLPLKFVARIYVVQALNLRPKDVLGTADPYIRVIFNKEVVEDKQIYIANKSNPIFGRCFEFQGTFPEDNTVTIEVWDWDRLSKDDLIGKTVIDIENRFYTKYRACCGISEVYQK</sequence>
<dbReference type="InterPro" id="IPR035892">
    <property type="entry name" value="C2_domain_sf"/>
</dbReference>
<dbReference type="PANTHER" id="PTHR12546:SF60">
    <property type="entry name" value="MISFIRE, ISOFORM F"/>
    <property type="match status" value="1"/>
</dbReference>
<dbReference type="SMART" id="SM00239">
    <property type="entry name" value="C2"/>
    <property type="match status" value="2"/>
</dbReference>
<comment type="subcellular location">
    <subcellularLocation>
        <location evidence="1">Membrane</location>
        <topology evidence="1">Single-pass membrane protein</topology>
    </subcellularLocation>
</comment>
<evidence type="ECO:0000256" key="1">
    <source>
        <dbReference type="ARBA" id="ARBA00004167"/>
    </source>
</evidence>
<keyword evidence="8" id="KW-1185">Reference proteome</keyword>
<keyword evidence="4" id="KW-1133">Transmembrane helix</keyword>
<protein>
    <recommendedName>
        <fullName evidence="6">C2 domain-containing protein</fullName>
    </recommendedName>
</protein>